<proteinExistence type="predicted"/>
<dbReference type="InterPro" id="IPR027802">
    <property type="entry name" value="Multi-ubiquitin_dom"/>
</dbReference>
<reference evidence="2" key="1">
    <citation type="submission" date="2022-07" db="EMBL/GenBank/DDBJ databases">
        <title>Gramela sediminis sp. nov., isolated from deep-sea sediment of the Indian Ocean.</title>
        <authorList>
            <person name="Shi H."/>
        </authorList>
    </citation>
    <scope>NUCLEOTIDE SEQUENCE</scope>
    <source>
        <strain evidence="2">GC03-9</strain>
    </source>
</reference>
<organism evidence="2 3">
    <name type="scientific">Christiangramia oceanisediminis</name>
    <dbReference type="NCBI Taxonomy" id="2920386"/>
    <lineage>
        <taxon>Bacteria</taxon>
        <taxon>Pseudomonadati</taxon>
        <taxon>Bacteroidota</taxon>
        <taxon>Flavobacteriia</taxon>
        <taxon>Flavobacteriales</taxon>
        <taxon>Flavobacteriaceae</taxon>
        <taxon>Christiangramia</taxon>
    </lineage>
</organism>
<dbReference type="Proteomes" id="UP001155280">
    <property type="component" value="Unassembled WGS sequence"/>
</dbReference>
<sequence length="88" mass="9825">MKNFKEPSKEVKLEITVNGTPKNWSKRTLAYDEIVQLAYGATPSNPNTYYTVTYKRGQGHGEQGKVAPGQEIKATNKMKLYVTASNKS</sequence>
<protein>
    <submittedName>
        <fullName evidence="2">Multiubiquitin domain-containing protein</fullName>
    </submittedName>
</protein>
<evidence type="ECO:0000313" key="3">
    <source>
        <dbReference type="Proteomes" id="UP001155280"/>
    </source>
</evidence>
<dbReference type="RefSeq" id="WP_241549549.1">
    <property type="nucleotide sequence ID" value="NZ_JANCNS010000001.1"/>
</dbReference>
<keyword evidence="3" id="KW-1185">Reference proteome</keyword>
<dbReference type="AlphaFoldDB" id="A0A9X2KWE7"/>
<comment type="caution">
    <text evidence="2">The sequence shown here is derived from an EMBL/GenBank/DDBJ whole genome shotgun (WGS) entry which is preliminary data.</text>
</comment>
<name>A0A9X2KWE7_9FLAO</name>
<accession>A0A9X2KWE7</accession>
<dbReference type="EMBL" id="JANCNS010000001">
    <property type="protein sequence ID" value="MCP9199244.1"/>
    <property type="molecule type" value="Genomic_DNA"/>
</dbReference>
<gene>
    <name evidence="2" type="ORF">MKO06_04950</name>
</gene>
<feature type="domain" description="Multi-ubiquitin" evidence="1">
    <location>
        <begin position="14"/>
        <end position="84"/>
    </location>
</feature>
<dbReference type="Pfam" id="PF14452">
    <property type="entry name" value="Multi_ubiq"/>
    <property type="match status" value="1"/>
</dbReference>
<evidence type="ECO:0000313" key="2">
    <source>
        <dbReference type="EMBL" id="MCP9199244.1"/>
    </source>
</evidence>
<evidence type="ECO:0000259" key="1">
    <source>
        <dbReference type="Pfam" id="PF14452"/>
    </source>
</evidence>